<keyword evidence="3" id="KW-0227">DNA damage</keyword>
<dbReference type="PANTHER" id="PTHR15272:SF0">
    <property type="entry name" value="CHROMATIN ASSEMBLY FACTOR 1 SUBUNIT A"/>
    <property type="match status" value="1"/>
</dbReference>
<keyword evidence="5" id="KW-0234">DNA repair</keyword>
<feature type="domain" description="Chromatin assembly factor 1 subunit A dimerization" evidence="9">
    <location>
        <begin position="499"/>
        <end position="530"/>
    </location>
</feature>
<sequence length="532" mass="61665">KVIPAKPKKLVQARLPFQIFSSQDSPNSLKSNNKKRKLSSPSPSSCKSDKGPKIARKENVLAKSTNCEADSKTNSHDDTAEVIDLDDLEDTVINPKKRDDDDKGAMKPNTLLKYLQKTSEEPSKAVVVPEKQEKLNSEVVVMLSRCDDVLKSKSSETTSDKEVEADKLSEKEDKIEDSSVEAMEVSIFDDEDEQVSNCLNKDKEDDKSTDNLDNSDSDTTSSSSEDEDDKKSDDEKKSNDDTDDKKNEDDDDKGNKTPTNKSDQLVKKRRTLTPKQLFRKMESEKKREEREKAKAEKKKLRAEAKLKRREMKEAEKELKRKEKEQKELKKQMEIELKQKEKERKEKAKEEDRRKREEAKEEEKRKKEEEKLADERKKQKAASTFVSFFVPKKQEAKAVEETDIGACNFKPFEIKAYMKVAPICRRTLSDEEKEFIDKLGDCTSVGKLYLDEIRSDKKKIRRSPRTWPFEERDDVVVLEGDDDNIDIIDLGVPLERHRVKLLFFSENRRPPYYGTWRKKSKSVNPRRPFGKYE</sequence>
<evidence type="ECO:0000259" key="8">
    <source>
        <dbReference type="Pfam" id="PF11600"/>
    </source>
</evidence>
<dbReference type="PANTHER" id="PTHR15272">
    <property type="entry name" value="CHROMATIN ASSEMBLY FACTOR 1 SUBUNIT A CAF-1 SUBUNIT A"/>
    <property type="match status" value="1"/>
</dbReference>
<feature type="domain" description="Chromatin assembly factor 1 p150 subunit acidic region" evidence="8">
    <location>
        <begin position="284"/>
        <end position="418"/>
    </location>
</feature>
<feature type="compositionally biased region" description="Basic and acidic residues" evidence="7">
    <location>
        <begin position="149"/>
        <end position="177"/>
    </location>
</feature>
<keyword evidence="11" id="KW-1185">Reference proteome</keyword>
<evidence type="ECO:0000256" key="6">
    <source>
        <dbReference type="ARBA" id="ARBA00023242"/>
    </source>
</evidence>
<dbReference type="OrthoDB" id="79480at2759"/>
<evidence type="ECO:0000259" key="9">
    <source>
        <dbReference type="Pfam" id="PF12253"/>
    </source>
</evidence>
<feature type="non-terminal residue" evidence="10">
    <location>
        <position position="532"/>
    </location>
</feature>
<keyword evidence="6" id="KW-0539">Nucleus</keyword>
<dbReference type="GO" id="GO:0006334">
    <property type="term" value="P:nucleosome assembly"/>
    <property type="evidence" value="ECO:0007669"/>
    <property type="project" value="TreeGrafter"/>
</dbReference>
<dbReference type="Pfam" id="PF11600">
    <property type="entry name" value="CAF1A_acidic"/>
    <property type="match status" value="1"/>
</dbReference>
<reference evidence="10" key="2">
    <citation type="submission" date="2021-04" db="EMBL/GenBank/DDBJ databases">
        <title>Genome-wide patterns of bracovirus chromosomal integration into multiple host tissues during parasitism.</title>
        <authorList>
            <person name="Chebbi M.A.C."/>
        </authorList>
    </citation>
    <scope>NUCLEOTIDE SEQUENCE</scope>
    <source>
        <tissue evidence="10">Whole body</tissue>
    </source>
</reference>
<evidence type="ECO:0000256" key="3">
    <source>
        <dbReference type="ARBA" id="ARBA00022763"/>
    </source>
</evidence>
<dbReference type="InterPro" id="IPR021644">
    <property type="entry name" value="CAF-1_p150_acidic"/>
</dbReference>
<feature type="compositionally biased region" description="Basic and acidic residues" evidence="7">
    <location>
        <begin position="229"/>
        <end position="248"/>
    </location>
</feature>
<evidence type="ECO:0000256" key="4">
    <source>
        <dbReference type="ARBA" id="ARBA00023186"/>
    </source>
</evidence>
<dbReference type="GO" id="GO:0005634">
    <property type="term" value="C:nucleus"/>
    <property type="evidence" value="ECO:0007669"/>
    <property type="project" value="UniProtKB-SubCell"/>
</dbReference>
<dbReference type="AlphaFoldDB" id="A0A8J5QXD4"/>
<dbReference type="GO" id="GO:0006260">
    <property type="term" value="P:DNA replication"/>
    <property type="evidence" value="ECO:0007669"/>
    <property type="project" value="UniProtKB-KW"/>
</dbReference>
<comment type="subcellular location">
    <subcellularLocation>
        <location evidence="1">Nucleus</location>
    </subcellularLocation>
</comment>
<evidence type="ECO:0000313" key="11">
    <source>
        <dbReference type="Proteomes" id="UP000729913"/>
    </source>
</evidence>
<feature type="compositionally biased region" description="Acidic residues" evidence="7">
    <location>
        <begin position="80"/>
        <end position="90"/>
    </location>
</feature>
<feature type="region of interest" description="Disordered" evidence="7">
    <location>
        <begin position="20"/>
        <end position="108"/>
    </location>
</feature>
<dbReference type="InterPro" id="IPR022043">
    <property type="entry name" value="CAF1A_DD"/>
</dbReference>
<feature type="compositionally biased region" description="Basic and acidic residues" evidence="7">
    <location>
        <begin position="200"/>
        <end position="210"/>
    </location>
</feature>
<comment type="caution">
    <text evidence="10">The sequence shown here is derived from an EMBL/GenBank/DDBJ whole genome shotgun (WGS) entry which is preliminary data.</text>
</comment>
<evidence type="ECO:0000256" key="2">
    <source>
        <dbReference type="ARBA" id="ARBA00022705"/>
    </source>
</evidence>
<evidence type="ECO:0000256" key="1">
    <source>
        <dbReference type="ARBA" id="ARBA00004123"/>
    </source>
</evidence>
<keyword evidence="4" id="KW-0143">Chaperone</keyword>
<dbReference type="Proteomes" id="UP000729913">
    <property type="component" value="Unassembled WGS sequence"/>
</dbReference>
<protein>
    <submittedName>
        <fullName evidence="10">Uncharacterized protein</fullName>
    </submittedName>
</protein>
<feature type="non-terminal residue" evidence="10">
    <location>
        <position position="1"/>
    </location>
</feature>
<evidence type="ECO:0000256" key="7">
    <source>
        <dbReference type="SAM" id="MobiDB-lite"/>
    </source>
</evidence>
<dbReference type="EMBL" id="JAAOIC020000006">
    <property type="protein sequence ID" value="KAG8041773.1"/>
    <property type="molecule type" value="Genomic_DNA"/>
</dbReference>
<name>A0A8J5QXD4_9HYME</name>
<gene>
    <name evidence="10" type="ORF">G9C98_007077</name>
</gene>
<feature type="compositionally biased region" description="Low complexity" evidence="7">
    <location>
        <begin position="211"/>
        <end position="223"/>
    </location>
</feature>
<dbReference type="GO" id="GO:0006281">
    <property type="term" value="P:DNA repair"/>
    <property type="evidence" value="ECO:0007669"/>
    <property type="project" value="UniProtKB-KW"/>
</dbReference>
<accession>A0A8J5QXD4</accession>
<evidence type="ECO:0000313" key="10">
    <source>
        <dbReference type="EMBL" id="KAG8041773.1"/>
    </source>
</evidence>
<keyword evidence="2" id="KW-0235">DNA replication</keyword>
<feature type="compositionally biased region" description="Basic and acidic residues" evidence="7">
    <location>
        <begin position="301"/>
        <end position="376"/>
    </location>
</feature>
<feature type="compositionally biased region" description="Basic and acidic residues" evidence="7">
    <location>
        <begin position="47"/>
        <end position="60"/>
    </location>
</feature>
<proteinExistence type="predicted"/>
<feature type="region of interest" description="Disordered" evidence="7">
    <location>
        <begin position="149"/>
        <end position="379"/>
    </location>
</feature>
<feature type="compositionally biased region" description="Basic and acidic residues" evidence="7">
    <location>
        <begin position="279"/>
        <end position="294"/>
    </location>
</feature>
<feature type="compositionally biased region" description="Basic and acidic residues" evidence="7">
    <location>
        <begin position="96"/>
        <end position="105"/>
    </location>
</feature>
<organism evidence="10 11">
    <name type="scientific">Cotesia typhae</name>
    <dbReference type="NCBI Taxonomy" id="2053667"/>
    <lineage>
        <taxon>Eukaryota</taxon>
        <taxon>Metazoa</taxon>
        <taxon>Ecdysozoa</taxon>
        <taxon>Arthropoda</taxon>
        <taxon>Hexapoda</taxon>
        <taxon>Insecta</taxon>
        <taxon>Pterygota</taxon>
        <taxon>Neoptera</taxon>
        <taxon>Endopterygota</taxon>
        <taxon>Hymenoptera</taxon>
        <taxon>Apocrita</taxon>
        <taxon>Ichneumonoidea</taxon>
        <taxon>Braconidae</taxon>
        <taxon>Microgastrinae</taxon>
        <taxon>Cotesia</taxon>
    </lineage>
</organism>
<feature type="compositionally biased region" description="Basic and acidic residues" evidence="7">
    <location>
        <begin position="69"/>
        <end position="79"/>
    </location>
</feature>
<dbReference type="Pfam" id="PF12253">
    <property type="entry name" value="CAF1A_dimeriz"/>
    <property type="match status" value="1"/>
</dbReference>
<reference evidence="10" key="1">
    <citation type="submission" date="2020-03" db="EMBL/GenBank/DDBJ databases">
        <authorList>
            <person name="Chebbi M.A."/>
            <person name="Drezen J.M."/>
        </authorList>
    </citation>
    <scope>NUCLEOTIDE SEQUENCE</scope>
    <source>
        <tissue evidence="10">Whole body</tissue>
    </source>
</reference>
<evidence type="ECO:0000256" key="5">
    <source>
        <dbReference type="ARBA" id="ARBA00023204"/>
    </source>
</evidence>
<dbReference type="GO" id="GO:0033186">
    <property type="term" value="C:CAF-1 complex"/>
    <property type="evidence" value="ECO:0007669"/>
    <property type="project" value="TreeGrafter"/>
</dbReference>